<dbReference type="PANTHER" id="PTHR30032:SF8">
    <property type="entry name" value="GERMINATION-SPECIFIC N-ACETYLMURAMOYL-L-ALANINE AMIDASE"/>
    <property type="match status" value="1"/>
</dbReference>
<dbReference type="InterPro" id="IPR051922">
    <property type="entry name" value="Bact_Sporulation_Assoc"/>
</dbReference>
<dbReference type="STRING" id="1891671.SAMN06295885_1921"/>
<dbReference type="RefSeq" id="WP_085476402.1">
    <property type="nucleotide sequence ID" value="NZ_FXBM01000002.1"/>
</dbReference>
<feature type="chain" id="PRO_5038879527" evidence="1">
    <location>
        <begin position="37"/>
        <end position="556"/>
    </location>
</feature>
<dbReference type="Proteomes" id="UP000193711">
    <property type="component" value="Unassembled WGS sequence"/>
</dbReference>
<gene>
    <name evidence="2" type="ORF">SAMN06295885_1921</name>
</gene>
<dbReference type="EMBL" id="FXBM01000002">
    <property type="protein sequence ID" value="SMH42202.1"/>
    <property type="molecule type" value="Genomic_DNA"/>
</dbReference>
<keyword evidence="1" id="KW-0732">Signal</keyword>
<evidence type="ECO:0000313" key="2">
    <source>
        <dbReference type="EMBL" id="SMH42202.1"/>
    </source>
</evidence>
<proteinExistence type="predicted"/>
<protein>
    <submittedName>
        <fullName evidence="2">Putative cell wall binding repeat 2</fullName>
    </submittedName>
</protein>
<evidence type="ECO:0000313" key="3">
    <source>
        <dbReference type="Proteomes" id="UP000193711"/>
    </source>
</evidence>
<dbReference type="InterPro" id="IPR007253">
    <property type="entry name" value="Cell_wall-bd_2"/>
</dbReference>
<reference evidence="3" key="1">
    <citation type="submission" date="2017-04" db="EMBL/GenBank/DDBJ databases">
        <authorList>
            <person name="Varghese N."/>
            <person name="Submissions S."/>
        </authorList>
    </citation>
    <scope>NUCLEOTIDE SEQUENCE [LARGE SCALE GENOMIC DNA]</scope>
    <source>
        <strain evidence="3">VKM Ac-2121</strain>
    </source>
</reference>
<dbReference type="InterPro" id="IPR006311">
    <property type="entry name" value="TAT_signal"/>
</dbReference>
<dbReference type="Gene3D" id="3.40.50.12090">
    <property type="match status" value="1"/>
</dbReference>
<feature type="signal peptide" evidence="1">
    <location>
        <begin position="1"/>
        <end position="36"/>
    </location>
</feature>
<dbReference type="Pfam" id="PF04122">
    <property type="entry name" value="CW_binding_2"/>
    <property type="match status" value="3"/>
</dbReference>
<evidence type="ECO:0000256" key="1">
    <source>
        <dbReference type="SAM" id="SignalP"/>
    </source>
</evidence>
<name>A0A1X7NVC3_9MICO</name>
<accession>A0A1X7NVC3</accession>
<organism evidence="2 3">
    <name type="scientific">Rathayibacter oskolensis</name>
    <dbReference type="NCBI Taxonomy" id="1891671"/>
    <lineage>
        <taxon>Bacteria</taxon>
        <taxon>Bacillati</taxon>
        <taxon>Actinomycetota</taxon>
        <taxon>Actinomycetes</taxon>
        <taxon>Micrococcales</taxon>
        <taxon>Microbacteriaceae</taxon>
        <taxon>Rathayibacter</taxon>
    </lineage>
</organism>
<sequence length="556" mass="58491">MHTDRRRSRRPFLPAAGGAAAVALALLGGFSAGSPAAAAAADSIVLSGTIYVDDADEAHPEPSGEAYRVQAVNEDSVVVKQIVTGAEYSMSLPGGHSYALRAEVVDDPTWYPTWSGSTPIEEDAYRLEAGDDDLSLFLGRTAPISGDVTAAAIPGVTAPEFVVEAWWLGETEVYRLATARVRATPGVATPWSFAGAEQLPVGTYVFRIVGAGYPDYDAEYYPETNSADKYSNTFLDVDGLADIDFTPTAYDSHVERIAGGDRYATAVELTRSDYGPGYMPVLYLASGENWPDALSAGPAASHQSGALLLTDPRTLPAVVADEITRLEPDRIVVVGGPGSVSEAVRRSVDALTDAPVERIAGADRYETSRLLVEDAFEGEYDTVFLATGTAFPDALSVAPIAGSRSEPVLLVDGARGSLDEPTRRALERLSPGVGQLLGSTPSISAGIESDLTESGLVDRVDRIGGADRHDTSRLLNARYPSSLGNNRVYLASATGFADALAAGPVVSGWGARLYLSEPGCVPRATRVQLQSLYLDDVTLLGGTPTLSPAVARLTTC</sequence>
<dbReference type="OrthoDB" id="5143602at2"/>
<dbReference type="PANTHER" id="PTHR30032">
    <property type="entry name" value="N-ACETYLMURAMOYL-L-ALANINE AMIDASE-RELATED"/>
    <property type="match status" value="1"/>
</dbReference>
<keyword evidence="3" id="KW-1185">Reference proteome</keyword>
<dbReference type="PROSITE" id="PS51318">
    <property type="entry name" value="TAT"/>
    <property type="match status" value="1"/>
</dbReference>
<dbReference type="AlphaFoldDB" id="A0A1X7NVC3"/>